<evidence type="ECO:0000256" key="1">
    <source>
        <dbReference type="SAM" id="MobiDB-lite"/>
    </source>
</evidence>
<evidence type="ECO:0000313" key="3">
    <source>
        <dbReference type="Proteomes" id="UP000479710"/>
    </source>
</evidence>
<dbReference type="Proteomes" id="UP000479710">
    <property type="component" value="Unassembled WGS sequence"/>
</dbReference>
<dbReference type="PANTHER" id="PTHR34685:SF2">
    <property type="entry name" value="RED CHLOROPHYLL CATABOLITE REDUCTASE, CHLOROPLASTIC"/>
    <property type="match status" value="1"/>
</dbReference>
<dbReference type="Gene3D" id="3.40.1500.20">
    <property type="match status" value="1"/>
</dbReference>
<proteinExistence type="predicted"/>
<feature type="compositionally biased region" description="Low complexity" evidence="1">
    <location>
        <begin position="7"/>
        <end position="21"/>
    </location>
</feature>
<evidence type="ECO:0000313" key="2">
    <source>
        <dbReference type="EMBL" id="KAF0897128.1"/>
    </source>
</evidence>
<dbReference type="AlphaFoldDB" id="A0A6G1C9G0"/>
<dbReference type="GO" id="GO:0015996">
    <property type="term" value="P:chlorophyll catabolic process"/>
    <property type="evidence" value="ECO:0007669"/>
    <property type="project" value="TreeGrafter"/>
</dbReference>
<protein>
    <submittedName>
        <fullName evidence="2">Uncharacterized protein</fullName>
    </submittedName>
</protein>
<feature type="region of interest" description="Disordered" evidence="1">
    <location>
        <begin position="1"/>
        <end position="21"/>
    </location>
</feature>
<dbReference type="InterPro" id="IPR009439">
    <property type="entry name" value="RCC_reductase"/>
</dbReference>
<dbReference type="GO" id="GO:0009507">
    <property type="term" value="C:chloroplast"/>
    <property type="evidence" value="ECO:0007669"/>
    <property type="project" value="TreeGrafter"/>
</dbReference>
<name>A0A6G1C9G0_9ORYZ</name>
<dbReference type="Pfam" id="PF06405">
    <property type="entry name" value="RCC_reductase"/>
    <property type="match status" value="1"/>
</dbReference>
<dbReference type="GO" id="GO:0051743">
    <property type="term" value="F:red chlorophyll catabolite reductase activity"/>
    <property type="evidence" value="ECO:0007669"/>
    <property type="project" value="InterPro"/>
</dbReference>
<dbReference type="EMBL" id="SPHZ02000010">
    <property type="protein sequence ID" value="KAF0897128.1"/>
    <property type="molecule type" value="Genomic_DNA"/>
</dbReference>
<sequence>MSAAVRASLVPGAASASSAPSEMELEVVVAHREVAWALASQAEAQLGVRLLPSAVPTDTAEFRNGTGNAVGSLDVRRGVPGSTGCAGDLDFRIPE</sequence>
<dbReference type="OrthoDB" id="10508543at2759"/>
<keyword evidence="3" id="KW-1185">Reference proteome</keyword>
<accession>A0A6G1C9G0</accession>
<dbReference type="PANTHER" id="PTHR34685">
    <property type="entry name" value="RED CHLOROPHYLL CATABOLITE REDUCTASE, CHLOROPLASTIC"/>
    <property type="match status" value="1"/>
</dbReference>
<gene>
    <name evidence="2" type="ORF">E2562_033723</name>
</gene>
<comment type="caution">
    <text evidence="2">The sequence shown here is derived from an EMBL/GenBank/DDBJ whole genome shotgun (WGS) entry which is preliminary data.</text>
</comment>
<organism evidence="2 3">
    <name type="scientific">Oryza meyeriana var. granulata</name>
    <dbReference type="NCBI Taxonomy" id="110450"/>
    <lineage>
        <taxon>Eukaryota</taxon>
        <taxon>Viridiplantae</taxon>
        <taxon>Streptophyta</taxon>
        <taxon>Embryophyta</taxon>
        <taxon>Tracheophyta</taxon>
        <taxon>Spermatophyta</taxon>
        <taxon>Magnoliopsida</taxon>
        <taxon>Liliopsida</taxon>
        <taxon>Poales</taxon>
        <taxon>Poaceae</taxon>
        <taxon>BOP clade</taxon>
        <taxon>Oryzoideae</taxon>
        <taxon>Oryzeae</taxon>
        <taxon>Oryzinae</taxon>
        <taxon>Oryza</taxon>
        <taxon>Oryza meyeriana</taxon>
    </lineage>
</organism>
<reference evidence="2 3" key="1">
    <citation type="submission" date="2019-11" db="EMBL/GenBank/DDBJ databases">
        <title>Whole genome sequence of Oryza granulata.</title>
        <authorList>
            <person name="Li W."/>
        </authorList>
    </citation>
    <scope>NUCLEOTIDE SEQUENCE [LARGE SCALE GENOMIC DNA]</scope>
    <source>
        <strain evidence="3">cv. Menghai</strain>
        <tissue evidence="2">Leaf</tissue>
    </source>
</reference>